<accession>A0A9D1IVN0</accession>
<keyword evidence="2" id="KW-1133">Transmembrane helix</keyword>
<keyword evidence="2" id="KW-0812">Transmembrane</keyword>
<dbReference type="AlphaFoldDB" id="A0A9D1IVN0"/>
<keyword evidence="2" id="KW-0472">Membrane</keyword>
<feature type="region of interest" description="Disordered" evidence="1">
    <location>
        <begin position="1"/>
        <end position="21"/>
    </location>
</feature>
<reference evidence="3" key="1">
    <citation type="submission" date="2020-10" db="EMBL/GenBank/DDBJ databases">
        <authorList>
            <person name="Gilroy R."/>
        </authorList>
    </citation>
    <scope>NUCLEOTIDE SEQUENCE</scope>
    <source>
        <strain evidence="3">CHK191-8634</strain>
    </source>
</reference>
<reference evidence="3" key="2">
    <citation type="journal article" date="2021" name="PeerJ">
        <title>Extensive microbial diversity within the chicken gut microbiome revealed by metagenomics and culture.</title>
        <authorList>
            <person name="Gilroy R."/>
            <person name="Ravi A."/>
            <person name="Getino M."/>
            <person name="Pursley I."/>
            <person name="Horton D.L."/>
            <person name="Alikhan N.F."/>
            <person name="Baker D."/>
            <person name="Gharbi K."/>
            <person name="Hall N."/>
            <person name="Watson M."/>
            <person name="Adriaenssens E.M."/>
            <person name="Foster-Nyarko E."/>
            <person name="Jarju S."/>
            <person name="Secka A."/>
            <person name="Antonio M."/>
            <person name="Oren A."/>
            <person name="Chaudhuri R.R."/>
            <person name="La Ragione R."/>
            <person name="Hildebrand F."/>
            <person name="Pallen M.J."/>
        </authorList>
    </citation>
    <scope>NUCLEOTIDE SEQUENCE</scope>
    <source>
        <strain evidence="3">CHK191-8634</strain>
    </source>
</reference>
<evidence type="ECO:0000313" key="3">
    <source>
        <dbReference type="EMBL" id="HIU44193.1"/>
    </source>
</evidence>
<proteinExistence type="predicted"/>
<protein>
    <submittedName>
        <fullName evidence="3">Uncharacterized protein</fullName>
    </submittedName>
</protein>
<feature type="transmembrane region" description="Helical" evidence="2">
    <location>
        <begin position="75"/>
        <end position="94"/>
    </location>
</feature>
<dbReference type="Proteomes" id="UP000824073">
    <property type="component" value="Unassembled WGS sequence"/>
</dbReference>
<evidence type="ECO:0000313" key="4">
    <source>
        <dbReference type="Proteomes" id="UP000824073"/>
    </source>
</evidence>
<dbReference type="EMBL" id="DVMR01000058">
    <property type="protein sequence ID" value="HIU44193.1"/>
    <property type="molecule type" value="Genomic_DNA"/>
</dbReference>
<feature type="compositionally biased region" description="Polar residues" evidence="1">
    <location>
        <begin position="1"/>
        <end position="18"/>
    </location>
</feature>
<feature type="transmembrane region" description="Helical" evidence="2">
    <location>
        <begin position="106"/>
        <end position="124"/>
    </location>
</feature>
<feature type="transmembrane region" description="Helical" evidence="2">
    <location>
        <begin position="35"/>
        <end position="55"/>
    </location>
</feature>
<evidence type="ECO:0000256" key="2">
    <source>
        <dbReference type="SAM" id="Phobius"/>
    </source>
</evidence>
<gene>
    <name evidence="3" type="ORF">IAB67_07860</name>
</gene>
<name>A0A9D1IVN0_9CLOT</name>
<sequence length="146" mass="16093">MDDNAPRSTGQEQGQSQEPAGGQTGMFWQSIDMQIAALVIMIIATTLSVIVLQGIKDQQEGLFPCRDYSFIDRLPRISTALTALTALYFLYLAWMDHKQNPDSKTLSWLFIANAFAVGASAIKLDVLYTAEEEGEETDEIIEDAVG</sequence>
<organism evidence="3 4">
    <name type="scientific">Candidatus Ventrousia excrementavium</name>
    <dbReference type="NCBI Taxonomy" id="2840961"/>
    <lineage>
        <taxon>Bacteria</taxon>
        <taxon>Bacillati</taxon>
        <taxon>Bacillota</taxon>
        <taxon>Clostridia</taxon>
        <taxon>Eubacteriales</taxon>
        <taxon>Clostridiaceae</taxon>
        <taxon>Clostridiaceae incertae sedis</taxon>
        <taxon>Candidatus Ventrousia</taxon>
    </lineage>
</organism>
<comment type="caution">
    <text evidence="3">The sequence shown here is derived from an EMBL/GenBank/DDBJ whole genome shotgun (WGS) entry which is preliminary data.</text>
</comment>
<evidence type="ECO:0000256" key="1">
    <source>
        <dbReference type="SAM" id="MobiDB-lite"/>
    </source>
</evidence>